<dbReference type="PANTHER" id="PTHR31299:SF0">
    <property type="entry name" value="ESTERASE, PUTATIVE (AFU_ORTHOLOGUE AFUA_1G05850)-RELATED"/>
    <property type="match status" value="1"/>
</dbReference>
<dbReference type="SUPFAM" id="SSF159501">
    <property type="entry name" value="EreA/ChaN-like"/>
    <property type="match status" value="1"/>
</dbReference>
<name>A0A7K3WSF2_9FLAO</name>
<organism evidence="1 2">
    <name type="scientific">Cryomorpha ignava</name>
    <dbReference type="NCBI Taxonomy" id="101383"/>
    <lineage>
        <taxon>Bacteria</taxon>
        <taxon>Pseudomonadati</taxon>
        <taxon>Bacteroidota</taxon>
        <taxon>Flavobacteriia</taxon>
        <taxon>Flavobacteriales</taxon>
        <taxon>Cryomorphaceae</taxon>
        <taxon>Cryomorpha</taxon>
    </lineage>
</organism>
<accession>A0A7K3WSF2</accession>
<dbReference type="InterPro" id="IPR052036">
    <property type="entry name" value="Hydrolase/PRTase-associated"/>
</dbReference>
<dbReference type="EMBL" id="JAAGVY010000015">
    <property type="protein sequence ID" value="NEN23802.1"/>
    <property type="molecule type" value="Genomic_DNA"/>
</dbReference>
<dbReference type="InterPro" id="IPR007815">
    <property type="entry name" value="Emycin_Estase"/>
</dbReference>
<sequence>MKKFSLYFGVVFFLLINFLSFGYCQRGPINPILSIESNDFADLVFIDSLIANKSIVFLGESKHGVEDFNKMKFRIIRYLHEKHDFNLVVFEGSVHEVALTNILRDTLNSLEMLTQALMGYWRTESNCNMMKYLSENQIDIAGMDLVSHALPPKKEFYKIIYKDDILADKFFALDSLYNFKYRFERVNFYHNNRKTSIMGENLDSLAKHLIHNYEEAVNELKQIQIPNQKLLLWANNSLIRQIKEMNKINGGYFNLLSAWRDSSMASNLMYAMSTIYPNQKTIVWAYDGHISKNGNHQFLNSIGMYVDQTIKDQSVFIGLSAIDGTYSIGMNPPYPIKLKLKNIERKYKKIITKGVFVQATNLNLPGGMSFVGSIQSEDLQELFDGYIFLKDVRGSQLIKYNEPNNCK</sequence>
<keyword evidence="2" id="KW-1185">Reference proteome</keyword>
<dbReference type="Pfam" id="PF05139">
    <property type="entry name" value="Erythro_esteras"/>
    <property type="match status" value="1"/>
</dbReference>
<gene>
    <name evidence="1" type="ORF">G3O08_09840</name>
</gene>
<dbReference type="AlphaFoldDB" id="A0A7K3WSF2"/>
<dbReference type="Gene3D" id="3.40.1660.10">
    <property type="entry name" value="EreA-like (biosynthetic domain)"/>
    <property type="match status" value="2"/>
</dbReference>
<dbReference type="PANTHER" id="PTHR31299">
    <property type="entry name" value="ESTERASE, PUTATIVE (AFU_ORTHOLOGUE AFUA_1G05850)-RELATED"/>
    <property type="match status" value="1"/>
</dbReference>
<evidence type="ECO:0000313" key="2">
    <source>
        <dbReference type="Proteomes" id="UP000486602"/>
    </source>
</evidence>
<protein>
    <submittedName>
        <fullName evidence="1">Erythromycin esterase family protein</fullName>
    </submittedName>
</protein>
<dbReference type="CDD" id="cd14728">
    <property type="entry name" value="Ere-like"/>
    <property type="match status" value="1"/>
</dbReference>
<reference evidence="1 2" key="1">
    <citation type="submission" date="2020-02" db="EMBL/GenBank/DDBJ databases">
        <title>Out from the shadows clarifying the taxonomy of the family Cryomorphaceae and related taxa by utilizing the GTDB taxonomic framework.</title>
        <authorList>
            <person name="Bowman J.P."/>
        </authorList>
    </citation>
    <scope>NUCLEOTIDE SEQUENCE [LARGE SCALE GENOMIC DNA]</scope>
    <source>
        <strain evidence="1 2">QSSC 1-22</strain>
    </source>
</reference>
<dbReference type="GO" id="GO:0046677">
    <property type="term" value="P:response to antibiotic"/>
    <property type="evidence" value="ECO:0007669"/>
    <property type="project" value="InterPro"/>
</dbReference>
<proteinExistence type="predicted"/>
<comment type="caution">
    <text evidence="1">The sequence shown here is derived from an EMBL/GenBank/DDBJ whole genome shotgun (WGS) entry which is preliminary data.</text>
</comment>
<evidence type="ECO:0000313" key="1">
    <source>
        <dbReference type="EMBL" id="NEN23802.1"/>
    </source>
</evidence>
<dbReference type="Proteomes" id="UP000486602">
    <property type="component" value="Unassembled WGS sequence"/>
</dbReference>
<dbReference type="RefSeq" id="WP_163285194.1">
    <property type="nucleotide sequence ID" value="NZ_JAAGVY010000015.1"/>
</dbReference>